<dbReference type="RefSeq" id="WP_256197491.1">
    <property type="nucleotide sequence ID" value="NZ_JANGCH010000003.1"/>
</dbReference>
<comment type="caution">
    <text evidence="2">The sequence shown here is derived from an EMBL/GenBank/DDBJ whole genome shotgun (WGS) entry which is preliminary data.</text>
</comment>
<dbReference type="Proteomes" id="UP001524435">
    <property type="component" value="Unassembled WGS sequence"/>
</dbReference>
<evidence type="ECO:0000313" key="3">
    <source>
        <dbReference type="Proteomes" id="UP001524435"/>
    </source>
</evidence>
<evidence type="ECO:0000313" key="2">
    <source>
        <dbReference type="EMBL" id="MCQ5121341.1"/>
    </source>
</evidence>
<gene>
    <name evidence="2" type="ORF">NE663_03600</name>
</gene>
<dbReference type="EMBL" id="JANGCH010000003">
    <property type="protein sequence ID" value="MCQ5121341.1"/>
    <property type="molecule type" value="Genomic_DNA"/>
</dbReference>
<sequence>MNLLQKSALFLSILLGVQGGLYLLFDFDLGIYEIMGHHGMRMAYGALLLVGAFINLTLFRKR</sequence>
<evidence type="ECO:0008006" key="4">
    <source>
        <dbReference type="Google" id="ProtNLM"/>
    </source>
</evidence>
<keyword evidence="1" id="KW-0812">Transmembrane</keyword>
<organism evidence="2 3">
    <name type="scientific">Massilicoli timonensis</name>
    <dbReference type="NCBI Taxonomy" id="2015901"/>
    <lineage>
        <taxon>Bacteria</taxon>
        <taxon>Bacillati</taxon>
        <taxon>Bacillota</taxon>
        <taxon>Erysipelotrichia</taxon>
        <taxon>Erysipelotrichales</taxon>
        <taxon>Erysipelotrichaceae</taxon>
        <taxon>Massilicoli</taxon>
    </lineage>
</organism>
<keyword evidence="1" id="KW-0472">Membrane</keyword>
<reference evidence="2 3" key="1">
    <citation type="submission" date="2022-06" db="EMBL/GenBank/DDBJ databases">
        <title>Isolation of gut microbiota from human fecal samples.</title>
        <authorList>
            <person name="Pamer E.G."/>
            <person name="Barat B."/>
            <person name="Waligurski E."/>
            <person name="Medina S."/>
            <person name="Paddock L."/>
            <person name="Mostad J."/>
        </authorList>
    </citation>
    <scope>NUCLEOTIDE SEQUENCE [LARGE SCALE GENOMIC DNA]</scope>
    <source>
        <strain evidence="2 3">DFI.6.1</strain>
    </source>
</reference>
<keyword evidence="3" id="KW-1185">Reference proteome</keyword>
<proteinExistence type="predicted"/>
<protein>
    <recommendedName>
        <fullName evidence="4">DUF378 domain-containing protein</fullName>
    </recommendedName>
</protein>
<feature type="transmembrane region" description="Helical" evidence="1">
    <location>
        <begin position="43"/>
        <end position="59"/>
    </location>
</feature>
<evidence type="ECO:0000256" key="1">
    <source>
        <dbReference type="SAM" id="Phobius"/>
    </source>
</evidence>
<keyword evidence="1" id="KW-1133">Transmembrane helix</keyword>
<accession>A0ABT1SJD3</accession>
<name>A0ABT1SJD3_9FIRM</name>